<accession>A0ABP8GY65</accession>
<gene>
    <name evidence="2" type="ORF">GCM10023144_20510</name>
</gene>
<feature type="domain" description="FAS1-like dehydratase" evidence="1">
    <location>
        <begin position="8"/>
        <end position="130"/>
    </location>
</feature>
<evidence type="ECO:0000313" key="3">
    <source>
        <dbReference type="Proteomes" id="UP001501671"/>
    </source>
</evidence>
<evidence type="ECO:0000313" key="2">
    <source>
        <dbReference type="EMBL" id="GAA4331623.1"/>
    </source>
</evidence>
<dbReference type="CDD" id="cd03441">
    <property type="entry name" value="R_hydratase_like"/>
    <property type="match status" value="1"/>
</dbReference>
<dbReference type="Pfam" id="PF13452">
    <property type="entry name" value="FAS1_DH_region"/>
    <property type="match status" value="1"/>
</dbReference>
<reference evidence="3" key="1">
    <citation type="journal article" date="2019" name="Int. J. Syst. Evol. Microbiol.">
        <title>The Global Catalogue of Microorganisms (GCM) 10K type strain sequencing project: providing services to taxonomists for standard genome sequencing and annotation.</title>
        <authorList>
            <consortium name="The Broad Institute Genomics Platform"/>
            <consortium name="The Broad Institute Genome Sequencing Center for Infectious Disease"/>
            <person name="Wu L."/>
            <person name="Ma J."/>
        </authorList>
    </citation>
    <scope>NUCLEOTIDE SEQUENCE [LARGE SCALE GENOMIC DNA]</scope>
    <source>
        <strain evidence="3">JCM 17666</strain>
    </source>
</reference>
<dbReference type="Gene3D" id="3.10.129.10">
    <property type="entry name" value="Hotdog Thioesterase"/>
    <property type="match status" value="1"/>
</dbReference>
<dbReference type="InterPro" id="IPR029069">
    <property type="entry name" value="HotDog_dom_sf"/>
</dbReference>
<dbReference type="RefSeq" id="WP_345248987.1">
    <property type="nucleotide sequence ID" value="NZ_BAABFO010000008.1"/>
</dbReference>
<dbReference type="InterPro" id="IPR039569">
    <property type="entry name" value="FAS1-like_DH_region"/>
</dbReference>
<protein>
    <recommendedName>
        <fullName evidence="1">FAS1-like dehydratase domain-containing protein</fullName>
    </recommendedName>
</protein>
<dbReference type="SUPFAM" id="SSF54637">
    <property type="entry name" value="Thioesterase/thiol ester dehydrase-isomerase"/>
    <property type="match status" value="1"/>
</dbReference>
<dbReference type="EMBL" id="BAABFO010000008">
    <property type="protein sequence ID" value="GAA4331623.1"/>
    <property type="molecule type" value="Genomic_DNA"/>
</dbReference>
<comment type="caution">
    <text evidence="2">The sequence shown here is derived from an EMBL/GenBank/DDBJ whole genome shotgun (WGS) entry which is preliminary data.</text>
</comment>
<name>A0ABP8GY65_9BURK</name>
<proteinExistence type="predicted"/>
<organism evidence="2 3">
    <name type="scientific">Pigmentiphaga soli</name>
    <dbReference type="NCBI Taxonomy" id="1007095"/>
    <lineage>
        <taxon>Bacteria</taxon>
        <taxon>Pseudomonadati</taxon>
        <taxon>Pseudomonadota</taxon>
        <taxon>Betaproteobacteria</taxon>
        <taxon>Burkholderiales</taxon>
        <taxon>Alcaligenaceae</taxon>
        <taxon>Pigmentiphaga</taxon>
    </lineage>
</organism>
<keyword evidence="3" id="KW-1185">Reference proteome</keyword>
<sequence length="152" mass="16635">MTPWEELAVGTETGRITLTVTAAAIDEYNAATGDTHPWFAAGAAADSPYGTRVAPPDMLPKLAMDALFQDFLGRVVGRNMRAKQEFSFHAPLPVGSVVTAVGHLVERYERRGKRFITLEGTFRDQDGRVVLVDRRTQYIPQPAPGPASHDAR</sequence>
<dbReference type="Proteomes" id="UP001501671">
    <property type="component" value="Unassembled WGS sequence"/>
</dbReference>
<evidence type="ECO:0000259" key="1">
    <source>
        <dbReference type="Pfam" id="PF13452"/>
    </source>
</evidence>